<dbReference type="PANTHER" id="PTHR46206">
    <property type="entry name" value="CYTOCHROME P450"/>
    <property type="match status" value="1"/>
</dbReference>
<dbReference type="GO" id="GO:0004497">
    <property type="term" value="F:monooxygenase activity"/>
    <property type="evidence" value="ECO:0007669"/>
    <property type="project" value="UniProtKB-KW"/>
</dbReference>
<keyword evidence="5 9" id="KW-0560">Oxidoreductase</keyword>
<dbReference type="GO" id="GO:0043386">
    <property type="term" value="P:mycotoxin biosynthetic process"/>
    <property type="evidence" value="ECO:0007669"/>
    <property type="project" value="UniProtKB-ARBA"/>
</dbReference>
<keyword evidence="6 8" id="KW-0408">Iron</keyword>
<evidence type="ECO:0000256" key="4">
    <source>
        <dbReference type="ARBA" id="ARBA00022723"/>
    </source>
</evidence>
<accession>A0A9W4NY96</accession>
<dbReference type="Pfam" id="PF00067">
    <property type="entry name" value="p450"/>
    <property type="match status" value="1"/>
</dbReference>
<dbReference type="Proteomes" id="UP001154252">
    <property type="component" value="Unassembled WGS sequence"/>
</dbReference>
<proteinExistence type="inferred from homology"/>
<protein>
    <recommendedName>
        <fullName evidence="12">Cytochrome P450 monooxygenase</fullName>
    </recommendedName>
</protein>
<dbReference type="PANTHER" id="PTHR46206:SF2">
    <property type="entry name" value="CYTOCHROME P450 MONOOXYGENASE AUSG-RELATED"/>
    <property type="match status" value="1"/>
</dbReference>
<keyword evidence="3 8" id="KW-0349">Heme</keyword>
<comment type="similarity">
    <text evidence="2 9">Belongs to the cytochrome P450 family.</text>
</comment>
<gene>
    <name evidence="10" type="ORF">PEGY_LOCUS492</name>
</gene>
<dbReference type="GO" id="GO:0020037">
    <property type="term" value="F:heme binding"/>
    <property type="evidence" value="ECO:0007669"/>
    <property type="project" value="InterPro"/>
</dbReference>
<reference evidence="10" key="1">
    <citation type="submission" date="2021-07" db="EMBL/GenBank/DDBJ databases">
        <authorList>
            <person name="Branca A.L. A."/>
        </authorList>
    </citation>
    <scope>NUCLEOTIDE SEQUENCE</scope>
</reference>
<sequence>MLGYALNGSPPGDVVVAVGVILFAGYLLQFSFSIGSKLPLINSNSILDFGSMKSRRSYVTGAADLIKSGFAQSAKGFRLITDNGCQVVLPPKYLNEIRNHPDMSRDKASAKELHSHLPGFEPFREGSKDERIMHDVVLTKLTRTLGRVTEDLSKETALVVQKHWTDEKGELKYKFLSGFKWNANMKTEWHAISLRSTITPMLAQMSSRVFLGEFLCRDPSWLHITINYAVHVIRATEKLRQWPKMLRPLVNWVLPSCRMIRSDMKQALGLITPILNKRRADRADAIKAGEAPTQYNDAIDWMEDVAKGRPYNPAISQLLLSMAAIHTSADMLTQILFDIAAQPDLVKALREEIITVTRENGWNKISLYKLVLMDSTIKESQRLKPVAITPMRRLTTTDVELSDGVFIPKDTTILISADSMWDEKIYENPEKFDGYRFLKMRDVPGQQTAAQLVAPSPIHLGWGFGQHACPGRFFAANEMKIALCQILLKYDIKLDEASLPQVRRFGVSMTADSTANLLIRRREEEMSPEDLGCQV</sequence>
<keyword evidence="11" id="KW-1185">Reference proteome</keyword>
<dbReference type="AlphaFoldDB" id="A0A9W4NY96"/>
<dbReference type="Gene3D" id="1.10.630.10">
    <property type="entry name" value="Cytochrome P450"/>
    <property type="match status" value="1"/>
</dbReference>
<dbReference type="CDD" id="cd11041">
    <property type="entry name" value="CYP503A1-like"/>
    <property type="match status" value="1"/>
</dbReference>
<dbReference type="InterPro" id="IPR017972">
    <property type="entry name" value="Cyt_P450_CS"/>
</dbReference>
<keyword evidence="7 9" id="KW-0503">Monooxygenase</keyword>
<dbReference type="InterPro" id="IPR002403">
    <property type="entry name" value="Cyt_P450_E_grp-IV"/>
</dbReference>
<evidence type="ECO:0000256" key="6">
    <source>
        <dbReference type="ARBA" id="ARBA00023004"/>
    </source>
</evidence>
<dbReference type="SUPFAM" id="SSF48264">
    <property type="entry name" value="Cytochrome P450"/>
    <property type="match status" value="1"/>
</dbReference>
<evidence type="ECO:0000256" key="1">
    <source>
        <dbReference type="ARBA" id="ARBA00001971"/>
    </source>
</evidence>
<evidence type="ECO:0008006" key="12">
    <source>
        <dbReference type="Google" id="ProtNLM"/>
    </source>
</evidence>
<name>A0A9W4NY96_9EURO</name>
<evidence type="ECO:0000256" key="2">
    <source>
        <dbReference type="ARBA" id="ARBA00010617"/>
    </source>
</evidence>
<dbReference type="PRINTS" id="PR00465">
    <property type="entry name" value="EP450IV"/>
</dbReference>
<evidence type="ECO:0000256" key="7">
    <source>
        <dbReference type="ARBA" id="ARBA00023033"/>
    </source>
</evidence>
<dbReference type="GO" id="GO:0005506">
    <property type="term" value="F:iron ion binding"/>
    <property type="evidence" value="ECO:0007669"/>
    <property type="project" value="InterPro"/>
</dbReference>
<feature type="binding site" description="axial binding residue" evidence="8">
    <location>
        <position position="469"/>
    </location>
    <ligand>
        <name>heme</name>
        <dbReference type="ChEBI" id="CHEBI:30413"/>
    </ligand>
    <ligandPart>
        <name>Fe</name>
        <dbReference type="ChEBI" id="CHEBI:18248"/>
    </ligandPart>
</feature>
<evidence type="ECO:0000256" key="3">
    <source>
        <dbReference type="ARBA" id="ARBA00022617"/>
    </source>
</evidence>
<evidence type="ECO:0000256" key="9">
    <source>
        <dbReference type="RuleBase" id="RU000461"/>
    </source>
</evidence>
<keyword evidence="4 8" id="KW-0479">Metal-binding</keyword>
<evidence type="ECO:0000256" key="5">
    <source>
        <dbReference type="ARBA" id="ARBA00023002"/>
    </source>
</evidence>
<dbReference type="EMBL" id="CAJVRC010000835">
    <property type="protein sequence ID" value="CAG8885666.1"/>
    <property type="molecule type" value="Genomic_DNA"/>
</dbReference>
<dbReference type="PROSITE" id="PS00086">
    <property type="entry name" value="CYTOCHROME_P450"/>
    <property type="match status" value="1"/>
</dbReference>
<organism evidence="10 11">
    <name type="scientific">Penicillium egyptiacum</name>
    <dbReference type="NCBI Taxonomy" id="1303716"/>
    <lineage>
        <taxon>Eukaryota</taxon>
        <taxon>Fungi</taxon>
        <taxon>Dikarya</taxon>
        <taxon>Ascomycota</taxon>
        <taxon>Pezizomycotina</taxon>
        <taxon>Eurotiomycetes</taxon>
        <taxon>Eurotiomycetidae</taxon>
        <taxon>Eurotiales</taxon>
        <taxon>Aspergillaceae</taxon>
        <taxon>Penicillium</taxon>
    </lineage>
</organism>
<evidence type="ECO:0000313" key="10">
    <source>
        <dbReference type="EMBL" id="CAG8885666.1"/>
    </source>
</evidence>
<dbReference type="InterPro" id="IPR001128">
    <property type="entry name" value="Cyt_P450"/>
</dbReference>
<evidence type="ECO:0000313" key="11">
    <source>
        <dbReference type="Proteomes" id="UP001154252"/>
    </source>
</evidence>
<dbReference type="GO" id="GO:0016705">
    <property type="term" value="F:oxidoreductase activity, acting on paired donors, with incorporation or reduction of molecular oxygen"/>
    <property type="evidence" value="ECO:0007669"/>
    <property type="project" value="InterPro"/>
</dbReference>
<comment type="cofactor">
    <cofactor evidence="1 8">
        <name>heme</name>
        <dbReference type="ChEBI" id="CHEBI:30413"/>
    </cofactor>
</comment>
<dbReference type="OrthoDB" id="1844152at2759"/>
<evidence type="ECO:0000256" key="8">
    <source>
        <dbReference type="PIRSR" id="PIRSR602403-1"/>
    </source>
</evidence>
<comment type="caution">
    <text evidence="10">The sequence shown here is derived from an EMBL/GenBank/DDBJ whole genome shotgun (WGS) entry which is preliminary data.</text>
</comment>
<dbReference type="InterPro" id="IPR036396">
    <property type="entry name" value="Cyt_P450_sf"/>
</dbReference>